<dbReference type="EMBL" id="AOHX01000026">
    <property type="protein sequence ID" value="ELY47319.1"/>
    <property type="molecule type" value="Genomic_DNA"/>
</dbReference>
<comment type="caution">
    <text evidence="1">The sequence shown here is derived from an EMBL/GenBank/DDBJ whole genome shotgun (WGS) entry which is preliminary data.</text>
</comment>
<keyword evidence="2" id="KW-1185">Reference proteome</keyword>
<dbReference type="Proteomes" id="UP000011661">
    <property type="component" value="Unassembled WGS sequence"/>
</dbReference>
<sequence length="112" mass="12678">METFIIRQGDTAPAIRATLRDRSGVAIPLEDAFIEFRMRDRDGNLLIRDSAGTDPDEVGVVIYEWQPGDTDRAGVFRSEWQVTYPDGGIETFPNMGYLTVYVIDDVMRSDDE</sequence>
<dbReference type="STRING" id="1230460.C495_03637"/>
<proteinExistence type="predicted"/>
<reference evidence="1 2" key="1">
    <citation type="journal article" date="2014" name="PLoS Genet.">
        <title>Phylogenetically driven sequencing of extremely halophilic archaea reveals strategies for static and dynamic osmo-response.</title>
        <authorList>
            <person name="Becker E.A."/>
            <person name="Seitzer P.M."/>
            <person name="Tritt A."/>
            <person name="Larsen D."/>
            <person name="Krusor M."/>
            <person name="Yao A.I."/>
            <person name="Wu D."/>
            <person name="Madern D."/>
            <person name="Eisen J.A."/>
            <person name="Darling A.E."/>
            <person name="Facciotti M.T."/>
        </authorList>
    </citation>
    <scope>NUCLEOTIDE SEQUENCE [LARGE SCALE GENOMIC DNA]</scope>
    <source>
        <strain evidence="1 2">JCM 14089</strain>
    </source>
</reference>
<organism evidence="1 2">
    <name type="scientific">Natronorubrum sulfidifaciens JCM 14089</name>
    <dbReference type="NCBI Taxonomy" id="1230460"/>
    <lineage>
        <taxon>Archaea</taxon>
        <taxon>Methanobacteriati</taxon>
        <taxon>Methanobacteriota</taxon>
        <taxon>Stenosarchaea group</taxon>
        <taxon>Halobacteria</taxon>
        <taxon>Halobacteriales</taxon>
        <taxon>Natrialbaceae</taxon>
        <taxon>Natronorubrum</taxon>
    </lineage>
</organism>
<name>L9WCX7_9EURY</name>
<dbReference type="AlphaFoldDB" id="L9WCX7"/>
<evidence type="ECO:0000313" key="1">
    <source>
        <dbReference type="EMBL" id="ELY47319.1"/>
    </source>
</evidence>
<evidence type="ECO:0000313" key="2">
    <source>
        <dbReference type="Proteomes" id="UP000011661"/>
    </source>
</evidence>
<dbReference type="OrthoDB" id="346104at2157"/>
<protein>
    <recommendedName>
        <fullName evidence="3">BppU N-terminal domain-containing protein</fullName>
    </recommendedName>
</protein>
<evidence type="ECO:0008006" key="3">
    <source>
        <dbReference type="Google" id="ProtNLM"/>
    </source>
</evidence>
<gene>
    <name evidence="1" type="ORF">C495_03637</name>
</gene>
<dbReference type="PATRIC" id="fig|1230460.4.peg.728"/>
<dbReference type="RefSeq" id="WP_008160105.1">
    <property type="nucleotide sequence ID" value="NZ_AOHX01000026.1"/>
</dbReference>
<accession>L9WCX7</accession>